<reference evidence="1" key="3">
    <citation type="submission" date="2022-06" db="UniProtKB">
        <authorList>
            <consortium name="EnsemblPlants"/>
        </authorList>
    </citation>
    <scope>IDENTIFICATION</scope>
</reference>
<reference evidence="1" key="2">
    <citation type="submission" date="2018-03" db="EMBL/GenBank/DDBJ databases">
        <title>The Triticum urartu genome reveals the dynamic nature of wheat genome evolution.</title>
        <authorList>
            <person name="Ling H."/>
            <person name="Ma B."/>
            <person name="Shi X."/>
            <person name="Liu H."/>
            <person name="Dong L."/>
            <person name="Sun H."/>
            <person name="Cao Y."/>
            <person name="Gao Q."/>
            <person name="Zheng S."/>
            <person name="Li Y."/>
            <person name="Yu Y."/>
            <person name="Du H."/>
            <person name="Qi M."/>
            <person name="Li Y."/>
            <person name="Yu H."/>
            <person name="Cui Y."/>
            <person name="Wang N."/>
            <person name="Chen C."/>
            <person name="Wu H."/>
            <person name="Zhao Y."/>
            <person name="Zhang J."/>
            <person name="Li Y."/>
            <person name="Zhou W."/>
            <person name="Zhang B."/>
            <person name="Hu W."/>
            <person name="Eijk M."/>
            <person name="Tang J."/>
            <person name="Witsenboer H."/>
            <person name="Zhao S."/>
            <person name="Li Z."/>
            <person name="Zhang A."/>
            <person name="Wang D."/>
            <person name="Liang C."/>
        </authorList>
    </citation>
    <scope>NUCLEOTIDE SEQUENCE [LARGE SCALE GENOMIC DNA]</scope>
    <source>
        <strain evidence="1">cv. G1812</strain>
    </source>
</reference>
<name>A0A8R7V905_TRIUA</name>
<evidence type="ECO:0000313" key="2">
    <source>
        <dbReference type="Proteomes" id="UP000015106"/>
    </source>
</evidence>
<dbReference type="Proteomes" id="UP000015106">
    <property type="component" value="Chromosome 7"/>
</dbReference>
<dbReference type="Gramene" id="TuG1812G0700005297.01.T03">
    <property type="protein sequence ID" value="TuG1812G0700005297.01.T03.cds362409"/>
    <property type="gene ID" value="TuG1812G0700005297.01"/>
</dbReference>
<dbReference type="AlphaFoldDB" id="A0A8R7V905"/>
<dbReference type="Gramene" id="TuG1812G0700002714.01.T03">
    <property type="protein sequence ID" value="TuG1812G0700002714.01.T03.cds408969"/>
    <property type="gene ID" value="TuG1812G0700002714.01"/>
</dbReference>
<evidence type="ECO:0000313" key="1">
    <source>
        <dbReference type="EnsemblPlants" id="TuG1812G0700005297.01.T03.cds362409"/>
    </source>
</evidence>
<dbReference type="EnsemblPlants" id="TuG1812G0700002714.01.T03">
    <property type="protein sequence ID" value="TuG1812G0700002714.01.T03.cds408969"/>
    <property type="gene ID" value="TuG1812G0700002714.01"/>
</dbReference>
<reference evidence="2" key="1">
    <citation type="journal article" date="2013" name="Nature">
        <title>Draft genome of the wheat A-genome progenitor Triticum urartu.</title>
        <authorList>
            <person name="Ling H.Q."/>
            <person name="Zhao S."/>
            <person name="Liu D."/>
            <person name="Wang J."/>
            <person name="Sun H."/>
            <person name="Zhang C."/>
            <person name="Fan H."/>
            <person name="Li D."/>
            <person name="Dong L."/>
            <person name="Tao Y."/>
            <person name="Gao C."/>
            <person name="Wu H."/>
            <person name="Li Y."/>
            <person name="Cui Y."/>
            <person name="Guo X."/>
            <person name="Zheng S."/>
            <person name="Wang B."/>
            <person name="Yu K."/>
            <person name="Liang Q."/>
            <person name="Yang W."/>
            <person name="Lou X."/>
            <person name="Chen J."/>
            <person name="Feng M."/>
            <person name="Jian J."/>
            <person name="Zhang X."/>
            <person name="Luo G."/>
            <person name="Jiang Y."/>
            <person name="Liu J."/>
            <person name="Wang Z."/>
            <person name="Sha Y."/>
            <person name="Zhang B."/>
            <person name="Wu H."/>
            <person name="Tang D."/>
            <person name="Shen Q."/>
            <person name="Xue P."/>
            <person name="Zou S."/>
            <person name="Wang X."/>
            <person name="Liu X."/>
            <person name="Wang F."/>
            <person name="Yang Y."/>
            <person name="An X."/>
            <person name="Dong Z."/>
            <person name="Zhang K."/>
            <person name="Zhang X."/>
            <person name="Luo M.C."/>
            <person name="Dvorak J."/>
            <person name="Tong Y."/>
            <person name="Wang J."/>
            <person name="Yang H."/>
            <person name="Li Z."/>
            <person name="Wang D."/>
            <person name="Zhang A."/>
            <person name="Wang J."/>
        </authorList>
    </citation>
    <scope>NUCLEOTIDE SEQUENCE</scope>
    <source>
        <strain evidence="2">cv. G1812</strain>
    </source>
</reference>
<protein>
    <submittedName>
        <fullName evidence="1">Uncharacterized protein</fullName>
    </submittedName>
</protein>
<accession>A0A8R7V905</accession>
<keyword evidence="2" id="KW-1185">Reference proteome</keyword>
<proteinExistence type="predicted"/>
<organism evidence="1 2">
    <name type="scientific">Triticum urartu</name>
    <name type="common">Red wild einkorn</name>
    <name type="synonym">Crithodium urartu</name>
    <dbReference type="NCBI Taxonomy" id="4572"/>
    <lineage>
        <taxon>Eukaryota</taxon>
        <taxon>Viridiplantae</taxon>
        <taxon>Streptophyta</taxon>
        <taxon>Embryophyta</taxon>
        <taxon>Tracheophyta</taxon>
        <taxon>Spermatophyta</taxon>
        <taxon>Magnoliopsida</taxon>
        <taxon>Liliopsida</taxon>
        <taxon>Poales</taxon>
        <taxon>Poaceae</taxon>
        <taxon>BOP clade</taxon>
        <taxon>Pooideae</taxon>
        <taxon>Triticodae</taxon>
        <taxon>Triticeae</taxon>
        <taxon>Triticinae</taxon>
        <taxon>Triticum</taxon>
    </lineage>
</organism>
<dbReference type="EnsemblPlants" id="TuG1812G0700005297.01.T03">
    <property type="protein sequence ID" value="TuG1812G0700005297.01.T03.cds362409"/>
    <property type="gene ID" value="TuG1812G0700005297.01"/>
</dbReference>
<sequence>PSLWHPTLEASIAAAIAEPQVSEWLWVDTATAAAVAEPRGRAWSRCGQHERPCLSPVSMSSAAIRDLLLTDPRPWPLGSK</sequence>